<dbReference type="PANTHER" id="PTHR43712">
    <property type="entry name" value="PUTATIVE (AFU_ORTHOLOGUE AFUA_4G14580)-RELATED"/>
    <property type="match status" value="1"/>
</dbReference>
<evidence type="ECO:0000256" key="3">
    <source>
        <dbReference type="ARBA" id="ARBA00022691"/>
    </source>
</evidence>
<reference evidence="5" key="1">
    <citation type="submission" date="2016-03" db="EMBL/GenBank/DDBJ databases">
        <title>Draft genome sequence of Rosellinia necatrix.</title>
        <authorList>
            <person name="Kanematsu S."/>
        </authorList>
    </citation>
    <scope>NUCLEOTIDE SEQUENCE [LARGE SCALE GENOMIC DNA]</scope>
    <source>
        <strain evidence="5">W97</strain>
    </source>
</reference>
<keyword evidence="3" id="KW-0949">S-adenosyl-L-methionine</keyword>
<dbReference type="PROSITE" id="PS51683">
    <property type="entry name" value="SAM_OMT_II"/>
    <property type="match status" value="1"/>
</dbReference>
<dbReference type="OrthoDB" id="1606438at2759"/>
<evidence type="ECO:0000313" key="5">
    <source>
        <dbReference type="EMBL" id="GAW25505.1"/>
    </source>
</evidence>
<evidence type="ECO:0000259" key="4">
    <source>
        <dbReference type="Pfam" id="PF00891"/>
    </source>
</evidence>
<protein>
    <submittedName>
        <fullName evidence="5">Putative o-protein</fullName>
    </submittedName>
</protein>
<feature type="domain" description="O-methyltransferase C-terminal" evidence="4">
    <location>
        <begin position="158"/>
        <end position="304"/>
    </location>
</feature>
<keyword evidence="2" id="KW-0808">Transferase</keyword>
<accession>A0A1S8A6H8</accession>
<dbReference type="AlphaFoldDB" id="A0A1S8A6H8"/>
<dbReference type="GO" id="GO:0032259">
    <property type="term" value="P:methylation"/>
    <property type="evidence" value="ECO:0007669"/>
    <property type="project" value="UniProtKB-KW"/>
</dbReference>
<dbReference type="PANTHER" id="PTHR43712:SF12">
    <property type="entry name" value="STERIGMATOCYSTIN 8-O-METHYLTRANSFERASE"/>
    <property type="match status" value="1"/>
</dbReference>
<dbReference type="InterPro" id="IPR029063">
    <property type="entry name" value="SAM-dependent_MTases_sf"/>
</dbReference>
<dbReference type="GO" id="GO:0008171">
    <property type="term" value="F:O-methyltransferase activity"/>
    <property type="evidence" value="ECO:0007669"/>
    <property type="project" value="InterPro"/>
</dbReference>
<dbReference type="Proteomes" id="UP000054516">
    <property type="component" value="Unassembled WGS sequence"/>
</dbReference>
<keyword evidence="1" id="KW-0489">Methyltransferase</keyword>
<proteinExistence type="predicted"/>
<dbReference type="SUPFAM" id="SSF53335">
    <property type="entry name" value="S-adenosyl-L-methionine-dependent methyltransferases"/>
    <property type="match status" value="1"/>
</dbReference>
<organism evidence="5">
    <name type="scientific">Rosellinia necatrix</name>
    <name type="common">White root-rot fungus</name>
    <dbReference type="NCBI Taxonomy" id="77044"/>
    <lineage>
        <taxon>Eukaryota</taxon>
        <taxon>Fungi</taxon>
        <taxon>Dikarya</taxon>
        <taxon>Ascomycota</taxon>
        <taxon>Pezizomycotina</taxon>
        <taxon>Sordariomycetes</taxon>
        <taxon>Xylariomycetidae</taxon>
        <taxon>Xylariales</taxon>
        <taxon>Xylariaceae</taxon>
        <taxon>Rosellinia</taxon>
    </lineage>
</organism>
<dbReference type="InterPro" id="IPR016461">
    <property type="entry name" value="COMT-like"/>
</dbReference>
<sequence length="330" mass="36188">MPPDDLRRVLQTAIAYRIFEEASPDVSVRHNAVSALFALVPNIRDAMGLLVEDNPNGARRFVESVRRFPGSGEPGHSALMVAERAERGLDHAVADPSKGFFDLIADDPPRLQRFRNTMGMSTRAPGYAVSYFLDAVPWGASGDNDNNNNNNTGRCPARIVDIGGAGGDLCAQILRRYPGVRAATSLDLPEVVATAEVPADLARRLRFAPYNFLSEPMAHDADAYLFRHIFHDWSDQYAMRILRNLAAGLRAGARVWINEVVLPDLSPDKHVGDQRSRGADLLMKVGFNGKERSRRGWEAVLAAADARFRIESIVQPEGATDAVIEVVFGA</sequence>
<dbReference type="OMA" id="RVWINEV"/>
<dbReference type="EMBL" id="DF977453">
    <property type="protein sequence ID" value="GAW25505.1"/>
    <property type="molecule type" value="Genomic_DNA"/>
</dbReference>
<name>A0A1S8A6H8_ROSNE</name>
<gene>
    <name evidence="5" type="ORF">SAMD00023353_0800210</name>
</gene>
<keyword evidence="6" id="KW-1185">Reference proteome</keyword>
<dbReference type="InterPro" id="IPR001077">
    <property type="entry name" value="COMT_C"/>
</dbReference>
<evidence type="ECO:0000313" key="6">
    <source>
        <dbReference type="Proteomes" id="UP000054516"/>
    </source>
</evidence>
<dbReference type="Pfam" id="PF00891">
    <property type="entry name" value="Methyltransf_2"/>
    <property type="match status" value="1"/>
</dbReference>
<evidence type="ECO:0000256" key="2">
    <source>
        <dbReference type="ARBA" id="ARBA00022679"/>
    </source>
</evidence>
<dbReference type="Gene3D" id="3.40.50.150">
    <property type="entry name" value="Vaccinia Virus protein VP39"/>
    <property type="match status" value="1"/>
</dbReference>
<evidence type="ECO:0000256" key="1">
    <source>
        <dbReference type="ARBA" id="ARBA00022603"/>
    </source>
</evidence>